<sequence length="310" mass="34947">MIDLHLHIDGSFRPQTIYELAKEMNISLPADSVEGLLPFIQVPEDCRSLEEYLERFTLPLQVIRTPAAVERVTYELLIDLAAQGLDQAELRFAPKSCAGTADQKEIVEAAIRGLNRGIQETGMKAGLILCAMRGNSFEDNMETLLLVKEYLGKGVIAFDIAGAEIVFKTHLYADLFAKARALGVPYTIHAGEGDGPESIKAALDFGAKRLGHGIRVYEDPELMKRVRDEKIVLEVCPISNLHTKVVDDMKDYPLRKLFDYGILVTINTDNMTMSNTNLKKEYEFIKKHYHFTDEEIKQMNETAYRASFIK</sequence>
<dbReference type="EMBL" id="QJKH01000008">
    <property type="protein sequence ID" value="PXX78248.1"/>
    <property type="molecule type" value="Genomic_DNA"/>
</dbReference>
<accession>A0A318KNB7</accession>
<evidence type="ECO:0000256" key="1">
    <source>
        <dbReference type="ARBA" id="ARBA00001947"/>
    </source>
</evidence>
<name>A0A318KNB7_9FIRM</name>
<keyword evidence="5" id="KW-0378">Hydrolase</keyword>
<dbReference type="InterPro" id="IPR006330">
    <property type="entry name" value="Ado/ade_deaminase"/>
</dbReference>
<evidence type="ECO:0000313" key="8">
    <source>
        <dbReference type="EMBL" id="PXX78248.1"/>
    </source>
</evidence>
<dbReference type="GO" id="GO:0046103">
    <property type="term" value="P:inosine biosynthetic process"/>
    <property type="evidence" value="ECO:0007669"/>
    <property type="project" value="TreeGrafter"/>
</dbReference>
<keyword evidence="9" id="KW-1185">Reference proteome</keyword>
<dbReference type="OrthoDB" id="9779574at2"/>
<evidence type="ECO:0000313" key="9">
    <source>
        <dbReference type="Proteomes" id="UP000247612"/>
    </source>
</evidence>
<keyword evidence="4" id="KW-0479">Metal-binding</keyword>
<dbReference type="CDD" id="cd01320">
    <property type="entry name" value="ADA"/>
    <property type="match status" value="1"/>
</dbReference>
<protein>
    <recommendedName>
        <fullName evidence="3">adenosine deaminase</fullName>
        <ecNumber evidence="3">3.5.4.4</ecNumber>
    </recommendedName>
</protein>
<gene>
    <name evidence="8" type="ORF">DES51_108176</name>
</gene>
<evidence type="ECO:0000256" key="5">
    <source>
        <dbReference type="ARBA" id="ARBA00022801"/>
    </source>
</evidence>
<dbReference type="Proteomes" id="UP000247612">
    <property type="component" value="Unassembled WGS sequence"/>
</dbReference>
<dbReference type="Gene3D" id="3.20.20.140">
    <property type="entry name" value="Metal-dependent hydrolases"/>
    <property type="match status" value="1"/>
</dbReference>
<dbReference type="GO" id="GO:0004000">
    <property type="term" value="F:adenosine deaminase activity"/>
    <property type="evidence" value="ECO:0007669"/>
    <property type="project" value="UniProtKB-ARBA"/>
</dbReference>
<dbReference type="GO" id="GO:0043103">
    <property type="term" value="P:hypoxanthine salvage"/>
    <property type="evidence" value="ECO:0007669"/>
    <property type="project" value="TreeGrafter"/>
</dbReference>
<dbReference type="InterPro" id="IPR032466">
    <property type="entry name" value="Metal_Hydrolase"/>
</dbReference>
<feature type="domain" description="Adenosine deaminase" evidence="7">
    <location>
        <begin position="3"/>
        <end position="309"/>
    </location>
</feature>
<proteinExistence type="inferred from homology"/>
<dbReference type="RefSeq" id="WP_022936726.1">
    <property type="nucleotide sequence ID" value="NZ_CABKRQ010000001.1"/>
</dbReference>
<comment type="cofactor">
    <cofactor evidence="1">
        <name>Zn(2+)</name>
        <dbReference type="ChEBI" id="CHEBI:29105"/>
    </cofactor>
</comment>
<dbReference type="Pfam" id="PF00962">
    <property type="entry name" value="A_deaminase"/>
    <property type="match status" value="1"/>
</dbReference>
<dbReference type="PANTHER" id="PTHR11409:SF43">
    <property type="entry name" value="ADENOSINE DEAMINASE"/>
    <property type="match status" value="1"/>
</dbReference>
<evidence type="ECO:0000256" key="6">
    <source>
        <dbReference type="ARBA" id="ARBA00022833"/>
    </source>
</evidence>
<dbReference type="EC" id="3.5.4.4" evidence="3"/>
<evidence type="ECO:0000259" key="7">
    <source>
        <dbReference type="Pfam" id="PF00962"/>
    </source>
</evidence>
<comment type="caution">
    <text evidence="8">The sequence shown here is derived from an EMBL/GenBank/DDBJ whole genome shotgun (WGS) entry which is preliminary data.</text>
</comment>
<dbReference type="InterPro" id="IPR001365">
    <property type="entry name" value="A_deaminase_dom"/>
</dbReference>
<dbReference type="PANTHER" id="PTHR11409">
    <property type="entry name" value="ADENOSINE DEAMINASE"/>
    <property type="match status" value="1"/>
</dbReference>
<dbReference type="GO" id="GO:0005829">
    <property type="term" value="C:cytosol"/>
    <property type="evidence" value="ECO:0007669"/>
    <property type="project" value="TreeGrafter"/>
</dbReference>
<evidence type="ECO:0000256" key="2">
    <source>
        <dbReference type="ARBA" id="ARBA00006676"/>
    </source>
</evidence>
<dbReference type="SUPFAM" id="SSF51556">
    <property type="entry name" value="Metallo-dependent hydrolases"/>
    <property type="match status" value="1"/>
</dbReference>
<comment type="similarity">
    <text evidence="2">Belongs to the metallo-dependent hydrolases superfamily. Adenosine and AMP deaminases family.</text>
</comment>
<dbReference type="AlphaFoldDB" id="A0A318KNB7"/>
<evidence type="ECO:0000256" key="3">
    <source>
        <dbReference type="ARBA" id="ARBA00012784"/>
    </source>
</evidence>
<dbReference type="NCBIfam" id="TIGR01430">
    <property type="entry name" value="aden_deam"/>
    <property type="match status" value="1"/>
</dbReference>
<dbReference type="GO" id="GO:0046872">
    <property type="term" value="F:metal ion binding"/>
    <property type="evidence" value="ECO:0007669"/>
    <property type="project" value="UniProtKB-KW"/>
</dbReference>
<keyword evidence="6" id="KW-0862">Zinc</keyword>
<organism evidence="8 9">
    <name type="scientific">Dielma fastidiosa</name>
    <dbReference type="NCBI Taxonomy" id="1034346"/>
    <lineage>
        <taxon>Bacteria</taxon>
        <taxon>Bacillati</taxon>
        <taxon>Bacillota</taxon>
        <taxon>Erysipelotrichia</taxon>
        <taxon>Erysipelotrichales</taxon>
        <taxon>Erysipelotrichaceae</taxon>
        <taxon>Dielma</taxon>
    </lineage>
</organism>
<evidence type="ECO:0000256" key="4">
    <source>
        <dbReference type="ARBA" id="ARBA00022723"/>
    </source>
</evidence>
<dbReference type="GO" id="GO:0006154">
    <property type="term" value="P:adenosine catabolic process"/>
    <property type="evidence" value="ECO:0007669"/>
    <property type="project" value="TreeGrafter"/>
</dbReference>
<dbReference type="STRING" id="1034346.GCA_000313565_00422"/>
<reference evidence="8 9" key="1">
    <citation type="submission" date="2018-05" db="EMBL/GenBank/DDBJ databases">
        <title>Genomic Encyclopedia of Type Strains, Phase IV (KMG-IV): sequencing the most valuable type-strain genomes for metagenomic binning, comparative biology and taxonomic classification.</title>
        <authorList>
            <person name="Goeker M."/>
        </authorList>
    </citation>
    <scope>NUCLEOTIDE SEQUENCE [LARGE SCALE GENOMIC DNA]</scope>
    <source>
        <strain evidence="8 9">JC118</strain>
    </source>
</reference>